<reference evidence="1" key="1">
    <citation type="journal article" date="2021" name="Proc. Natl. Acad. Sci. U.S.A.">
        <title>A Catalog of Tens of Thousands of Viruses from Human Metagenomes Reveals Hidden Associations with Chronic Diseases.</title>
        <authorList>
            <person name="Tisza M.J."/>
            <person name="Buck C.B."/>
        </authorList>
    </citation>
    <scope>NUCLEOTIDE SEQUENCE</scope>
    <source>
        <strain evidence="1">CtMM521</strain>
    </source>
</reference>
<organism evidence="1">
    <name type="scientific">Siphoviridae sp. ctMM521</name>
    <dbReference type="NCBI Taxonomy" id="2826259"/>
    <lineage>
        <taxon>Viruses</taxon>
        <taxon>Duplodnaviria</taxon>
        <taxon>Heunggongvirae</taxon>
        <taxon>Uroviricota</taxon>
        <taxon>Caudoviricetes</taxon>
    </lineage>
</organism>
<sequence length="30" mass="3714">MRAFFFCLFFRLFRPLEPEVPLPRENPESQ</sequence>
<name>A0A8S5ML17_9CAUD</name>
<dbReference type="EMBL" id="BK014922">
    <property type="protein sequence ID" value="DAD82611.1"/>
    <property type="molecule type" value="Genomic_DNA"/>
</dbReference>
<accession>A0A8S5ML17</accession>
<proteinExistence type="predicted"/>
<evidence type="ECO:0000313" key="1">
    <source>
        <dbReference type="EMBL" id="DAD82611.1"/>
    </source>
</evidence>
<protein>
    <submittedName>
        <fullName evidence="1">Uncharacterized protein</fullName>
    </submittedName>
</protein>